<proteinExistence type="inferred from homology"/>
<feature type="compositionally biased region" description="Basic and acidic residues" evidence="3">
    <location>
        <begin position="1089"/>
        <end position="1098"/>
    </location>
</feature>
<feature type="region of interest" description="Disordered" evidence="3">
    <location>
        <begin position="592"/>
        <end position="622"/>
    </location>
</feature>
<feature type="compositionally biased region" description="Basic residues" evidence="3">
    <location>
        <begin position="1064"/>
        <end position="1076"/>
    </location>
</feature>
<reference evidence="5" key="1">
    <citation type="submission" date="2020-11" db="EMBL/GenBank/DDBJ databases">
        <authorList>
            <person name="Tran Van P."/>
        </authorList>
    </citation>
    <scope>NUCLEOTIDE SEQUENCE</scope>
</reference>
<sequence>MFNLLSSALQSAVETVAPSAPVTEDLKYHWRKITHFYATHTASNFTDRVETTTVPTHLREILLLLVEEHAEILIQGGGKEETGSQTEPGPCMETVLENRMFGKLAQRARDDWPSGFKCHVLKFFIEVLDIGIPASLLPHKAIFGPLMETIQVCGETNASPYEKEELEFLKAMSLKLKRFSDLAPCFLIPLNADSENPQEESKVVDPENAYFPIVRSFLCLMLSADYWVSLEASHALLEFASCLDDWLCPALVAPVHVTFPEQRKCCTSLPEFLIERMVESFVALPKNLDPDKLEESNWRDLKEAPDNEDVPVSDEPMESPSHVLEPTSRKVLSYLSRLDLADVFAASTPSLAAKQIGSSSTPSLAAKQIGSCFGVTFLRDAIERRLFDPDPAVALLATSHLTKVVQQVSSGVLLKEISDWLLGANRLPEIRGKPCHLLKALLLERCRQSEDIALALETLRLFEVLLQKPCEDIIFNLVLANLVDRRYVNVDKLMNQCSSWSDEEEEREKKRAENGAFSPNSTPRSRTLAPTQIQRIVNEFLDMVPDCLRSSGEDDAGPAGATYEQYLADAHRQTRNALSQCRSFAWPREATSNEEDLKTTVREHDENSSSDSRPESDRTLSGAAVDKSSFYEGSFLEMILDRFDNILDQPYELSLQVTCVLSTLASLPHPHLHEFLLNPLLPVSTGVRTLPVLLHKIIDEIQIVGSEAPNFHRHLCQTRCTLLSEETSIYVTKSETDAGKHGSLFEGAIVVEEFCKELGALAFAKYQQCLFFFTMSLTCDELSNFLILNYAISETDVLLILTKCQRQLALRPLLNRNVEVCQFLLETLYQTTDDILHKKQTNTISDALRKEEESLVQETKAVTDEKLNLSRLHRLEESMKLKLKTSEEELKDLGKAVASAKDNVHDTEIQIKAEEMYNHQLLDVTVQFERRRIANLEAAQARESEEICQKIREENHNHVLSVQFLQDFLKTLEQQTLEWKAKYNRNTEMMKKEIALMTNKRVGYEENYQELVALLEERTAVVSAYEAEKERAEQEKLILIKREKAAVKIQAWWRGVMVRKKLGPYKPKKAKSRKKQAAAASASVNDALPEGKVDEKTAAPKPVQSKPVPKKTKPHK</sequence>
<feature type="compositionally biased region" description="Polar residues" evidence="3">
    <location>
        <begin position="517"/>
        <end position="529"/>
    </location>
</feature>
<evidence type="ECO:0000259" key="4">
    <source>
        <dbReference type="Pfam" id="PF19314"/>
    </source>
</evidence>
<organism evidence="5">
    <name type="scientific">Notodromas monacha</name>
    <dbReference type="NCBI Taxonomy" id="399045"/>
    <lineage>
        <taxon>Eukaryota</taxon>
        <taxon>Metazoa</taxon>
        <taxon>Ecdysozoa</taxon>
        <taxon>Arthropoda</taxon>
        <taxon>Crustacea</taxon>
        <taxon>Oligostraca</taxon>
        <taxon>Ostracoda</taxon>
        <taxon>Podocopa</taxon>
        <taxon>Podocopida</taxon>
        <taxon>Cypridocopina</taxon>
        <taxon>Cypridoidea</taxon>
        <taxon>Cyprididae</taxon>
        <taxon>Notodromas</taxon>
    </lineage>
</organism>
<evidence type="ECO:0000313" key="6">
    <source>
        <dbReference type="Proteomes" id="UP000678499"/>
    </source>
</evidence>
<name>A0A7R9BZV2_9CRUS</name>
<dbReference type="Pfam" id="PF10257">
    <property type="entry name" value="RAI16-like"/>
    <property type="match status" value="1"/>
</dbReference>
<dbReference type="Proteomes" id="UP000678499">
    <property type="component" value="Unassembled WGS sequence"/>
</dbReference>
<evidence type="ECO:0000256" key="2">
    <source>
        <dbReference type="SAM" id="Coils"/>
    </source>
</evidence>
<dbReference type="SMART" id="SM00015">
    <property type="entry name" value="IQ"/>
    <property type="match status" value="1"/>
</dbReference>
<feature type="domain" description="FHF complex subunit HOOK-interacting protein C-terminal" evidence="4">
    <location>
        <begin position="632"/>
        <end position="723"/>
    </location>
</feature>
<evidence type="ECO:0000313" key="5">
    <source>
        <dbReference type="EMBL" id="CAD7282991.1"/>
    </source>
</evidence>
<dbReference type="InterPro" id="IPR045669">
    <property type="entry name" value="FHIP_C"/>
</dbReference>
<keyword evidence="2" id="KW-0175">Coiled coil</keyword>
<dbReference type="EMBL" id="OA886672">
    <property type="protein sequence ID" value="CAD7282991.1"/>
    <property type="molecule type" value="Genomic_DNA"/>
</dbReference>
<dbReference type="InterPro" id="IPR045668">
    <property type="entry name" value="FHIP_KELAA_motif"/>
</dbReference>
<gene>
    <name evidence="5" type="ORF">NMOB1V02_LOCUS10609</name>
</gene>
<dbReference type="EMBL" id="CAJPEX010004635">
    <property type="protein sequence ID" value="CAG0923143.1"/>
    <property type="molecule type" value="Genomic_DNA"/>
</dbReference>
<feature type="region of interest" description="Disordered" evidence="3">
    <location>
        <begin position="1064"/>
        <end position="1116"/>
    </location>
</feature>
<accession>A0A7R9BZV2</accession>
<feature type="coiled-coil region" evidence="2">
    <location>
        <begin position="1015"/>
        <end position="1042"/>
    </location>
</feature>
<dbReference type="AlphaFoldDB" id="A0A7R9BZV2"/>
<feature type="region of interest" description="Disordered" evidence="3">
    <location>
        <begin position="499"/>
        <end position="529"/>
    </location>
</feature>
<keyword evidence="6" id="KW-1185">Reference proteome</keyword>
<feature type="compositionally biased region" description="Acidic residues" evidence="3">
    <location>
        <begin position="306"/>
        <end position="317"/>
    </location>
</feature>
<feature type="coiled-coil region" evidence="2">
    <location>
        <begin position="883"/>
        <end position="946"/>
    </location>
</feature>
<dbReference type="InterPro" id="IPR000048">
    <property type="entry name" value="IQ_motif_EF-hand-BS"/>
</dbReference>
<feature type="region of interest" description="Disordered" evidence="3">
    <location>
        <begin position="295"/>
        <end position="322"/>
    </location>
</feature>
<evidence type="ECO:0000256" key="3">
    <source>
        <dbReference type="SAM" id="MobiDB-lite"/>
    </source>
</evidence>
<feature type="compositionally biased region" description="Basic and acidic residues" evidence="3">
    <location>
        <begin position="295"/>
        <end position="305"/>
    </location>
</feature>
<dbReference type="PANTHER" id="PTHR21705">
    <property type="entry name" value="RAI16 PROTEIN-RELATED"/>
    <property type="match status" value="1"/>
</dbReference>
<comment type="similarity">
    <text evidence="1">Belongs to the FHIP family.</text>
</comment>
<dbReference type="Gene3D" id="1.20.5.190">
    <property type="match status" value="1"/>
</dbReference>
<evidence type="ECO:0000256" key="1">
    <source>
        <dbReference type="ARBA" id="ARBA00024336"/>
    </source>
</evidence>
<dbReference type="Pfam" id="PF00612">
    <property type="entry name" value="IQ"/>
    <property type="match status" value="1"/>
</dbReference>
<protein>
    <recommendedName>
        <fullName evidence="4">FHF complex subunit HOOK-interacting protein C-terminal domain-containing protein</fullName>
    </recommendedName>
</protein>
<dbReference type="Pfam" id="PF19314">
    <property type="entry name" value="DUF5917"/>
    <property type="match status" value="1"/>
</dbReference>
<dbReference type="Pfam" id="PF19311">
    <property type="entry name" value="KELAA"/>
    <property type="match status" value="1"/>
</dbReference>
<dbReference type="PANTHER" id="PTHR21705:SF12">
    <property type="entry name" value="FHF COMPLEX SUBUNIT HOOK-INTERACTING PROTEIN C-TERMINAL DOMAIN-CONTAINING PROTEIN"/>
    <property type="match status" value="1"/>
</dbReference>
<dbReference type="PROSITE" id="PS50096">
    <property type="entry name" value="IQ"/>
    <property type="match status" value="1"/>
</dbReference>
<feature type="compositionally biased region" description="Basic and acidic residues" evidence="3">
    <location>
        <begin position="595"/>
        <end position="618"/>
    </location>
</feature>
<dbReference type="OrthoDB" id="5350595at2759"/>
<dbReference type="CDD" id="cd23766">
    <property type="entry name" value="IQCG"/>
    <property type="match status" value="1"/>
</dbReference>
<dbReference type="InterPro" id="IPR019384">
    <property type="entry name" value="FHIP"/>
</dbReference>